<evidence type="ECO:0000313" key="2">
    <source>
        <dbReference type="EMBL" id="GAA4925964.1"/>
    </source>
</evidence>
<dbReference type="EMBL" id="BAABIK010000001">
    <property type="protein sequence ID" value="GAA4925964.1"/>
    <property type="molecule type" value="Genomic_DNA"/>
</dbReference>
<keyword evidence="3" id="KW-1185">Reference proteome</keyword>
<evidence type="ECO:0000313" key="3">
    <source>
        <dbReference type="Proteomes" id="UP001499993"/>
    </source>
</evidence>
<keyword evidence="1" id="KW-0812">Transmembrane</keyword>
<accession>A0ABP9G1U2</accession>
<keyword evidence="1" id="KW-1133">Transmembrane helix</keyword>
<dbReference type="Proteomes" id="UP001499993">
    <property type="component" value="Unassembled WGS sequence"/>
</dbReference>
<reference evidence="3" key="1">
    <citation type="journal article" date="2019" name="Int. J. Syst. Evol. Microbiol.">
        <title>The Global Catalogue of Microorganisms (GCM) 10K type strain sequencing project: providing services to taxonomists for standard genome sequencing and annotation.</title>
        <authorList>
            <consortium name="The Broad Institute Genomics Platform"/>
            <consortium name="The Broad Institute Genome Sequencing Center for Infectious Disease"/>
            <person name="Wu L."/>
            <person name="Ma J."/>
        </authorList>
    </citation>
    <scope>NUCLEOTIDE SEQUENCE [LARGE SCALE GENOMIC DNA]</scope>
    <source>
        <strain evidence="3">JCM 18123</strain>
    </source>
</reference>
<feature type="transmembrane region" description="Helical" evidence="1">
    <location>
        <begin position="44"/>
        <end position="66"/>
    </location>
</feature>
<name>A0ABP9G1U2_9ACTN</name>
<protein>
    <submittedName>
        <fullName evidence="2">Uncharacterized protein</fullName>
    </submittedName>
</protein>
<organism evidence="2 3">
    <name type="scientific">Streptomonospora halophila</name>
    <dbReference type="NCBI Taxonomy" id="427369"/>
    <lineage>
        <taxon>Bacteria</taxon>
        <taxon>Bacillati</taxon>
        <taxon>Actinomycetota</taxon>
        <taxon>Actinomycetes</taxon>
        <taxon>Streptosporangiales</taxon>
        <taxon>Nocardiopsidaceae</taxon>
        <taxon>Streptomonospora</taxon>
    </lineage>
</organism>
<proteinExistence type="predicted"/>
<comment type="caution">
    <text evidence="2">The sequence shown here is derived from an EMBL/GenBank/DDBJ whole genome shotgun (WGS) entry which is preliminary data.</text>
</comment>
<gene>
    <name evidence="2" type="ORF">GCM10023224_00780</name>
</gene>
<sequence length="194" mass="21171">MRRTRRTTPAWWELRGSAAPVGTEAAGDVTAGPPRPSWPPSSGAAGGLFAGAWLGLVFGAAFDLAYAGLHRARSSCTPSTPLRLWLAAGGRVPLRPAEFRVDARRWEVLRQLGAHHRIRHAALKRHSPSREPLRWPAGMPAAGKTPAGLRGLARGSRRVRTVSRRGEEVATWPTVRLIPGRRRRGWSGHWPICG</sequence>
<evidence type="ECO:0000256" key="1">
    <source>
        <dbReference type="SAM" id="Phobius"/>
    </source>
</evidence>
<keyword evidence="1" id="KW-0472">Membrane</keyword>